<reference evidence="1 2" key="1">
    <citation type="submission" date="2019-03" db="EMBL/GenBank/DDBJ databases">
        <title>Genomic Encyclopedia of Archaeal and Bacterial Type Strains, Phase II (KMG-II): from individual species to whole genera.</title>
        <authorList>
            <person name="Goeker M."/>
        </authorList>
    </citation>
    <scope>NUCLEOTIDE SEQUENCE [LARGE SCALE GENOMIC DNA]</scope>
    <source>
        <strain evidence="1 2">DSM 25687</strain>
    </source>
</reference>
<comment type="caution">
    <text evidence="1">The sequence shown here is derived from an EMBL/GenBank/DDBJ whole genome shotgun (WGS) entry which is preliminary data.</text>
</comment>
<dbReference type="RefSeq" id="WP_133532726.1">
    <property type="nucleotide sequence ID" value="NZ_SNXR01000013.1"/>
</dbReference>
<dbReference type="AlphaFoldDB" id="A0A4R6Q985"/>
<accession>A0A4R6Q985</accession>
<evidence type="ECO:0000313" key="2">
    <source>
        <dbReference type="Proteomes" id="UP000295260"/>
    </source>
</evidence>
<name>A0A4R6Q985_9FLAO</name>
<evidence type="ECO:0000313" key="1">
    <source>
        <dbReference type="EMBL" id="TDP59184.1"/>
    </source>
</evidence>
<protein>
    <recommendedName>
        <fullName evidence="3">7-cyano-7-deazaguanine synthase in queuosine biosynthesis</fullName>
    </recommendedName>
</protein>
<dbReference type="OrthoDB" id="2791683at2"/>
<evidence type="ECO:0008006" key="3">
    <source>
        <dbReference type="Google" id="ProtNLM"/>
    </source>
</evidence>
<sequence length="425" mass="49724">MLKLDNLSYSEKGKKLTFGYSYDTSLAKYFNKKELYYVYYQEDISSIPNSINTIPFLASVMPIAWFVGFDVYVDELDETFYNSLHELKKEFAIHFPQIKNDTKLHVKKLVANTFDKDNYGLLFSGGLDAFESLTRNIEKKPFLISIHGADIEIKDEKRWNDFKTFNLEEEIIEEERVCYVESNLRTFYTYEVDLLVGLGWWGKIQHGMALLSLIAPLSYIHGITTTLIASSNTGEVNFGWGSTSETDEKVKWANQKVIHDGFHLRRTEKIENIVAFAKKTGYRVKLRVCYSELREGYNCSRCPKCQRTMLGFILEGQNPNDYGFEVSNDFYKLILKNFDKNAVMSVGVKYEWQCLQDKAKVISKPYIIKDENSELEYFNTFVNLNLDEIVNKNQEKVQKQNELKFKIINKFPKLFQLYLDLRRKL</sequence>
<organism evidence="1 2">
    <name type="scientific">Flavobacterium dankookense</name>
    <dbReference type="NCBI Taxonomy" id="706186"/>
    <lineage>
        <taxon>Bacteria</taxon>
        <taxon>Pseudomonadati</taxon>
        <taxon>Bacteroidota</taxon>
        <taxon>Flavobacteriia</taxon>
        <taxon>Flavobacteriales</taxon>
        <taxon>Flavobacteriaceae</taxon>
        <taxon>Flavobacterium</taxon>
    </lineage>
</organism>
<dbReference type="EMBL" id="SNXR01000013">
    <property type="protein sequence ID" value="TDP59184.1"/>
    <property type="molecule type" value="Genomic_DNA"/>
</dbReference>
<proteinExistence type="predicted"/>
<gene>
    <name evidence="1" type="ORF">BC748_1427</name>
</gene>
<dbReference type="Proteomes" id="UP000295260">
    <property type="component" value="Unassembled WGS sequence"/>
</dbReference>
<keyword evidence="2" id="KW-1185">Reference proteome</keyword>